<dbReference type="InterPro" id="IPR036237">
    <property type="entry name" value="Xyl_isomerase-like_sf"/>
</dbReference>
<dbReference type="EMBL" id="CP036271">
    <property type="protein sequence ID" value="QDT56938.1"/>
    <property type="molecule type" value="Genomic_DNA"/>
</dbReference>
<dbReference type="OrthoDB" id="259584at2"/>
<gene>
    <name evidence="2" type="ORF">Pan44_50010</name>
</gene>
<dbReference type="InterPro" id="IPR013022">
    <property type="entry name" value="Xyl_isomerase-like_TIM-brl"/>
</dbReference>
<dbReference type="Gene3D" id="3.20.20.150">
    <property type="entry name" value="Divalent-metal-dependent TIM barrel enzymes"/>
    <property type="match status" value="1"/>
</dbReference>
<dbReference type="Proteomes" id="UP000315700">
    <property type="component" value="Chromosome"/>
</dbReference>
<proteinExistence type="predicted"/>
<name>A0A517SLE4_9PLAN</name>
<reference evidence="2 3" key="1">
    <citation type="submission" date="2019-02" db="EMBL/GenBank/DDBJ databases">
        <title>Deep-cultivation of Planctomycetes and their phenomic and genomic characterization uncovers novel biology.</title>
        <authorList>
            <person name="Wiegand S."/>
            <person name="Jogler M."/>
            <person name="Boedeker C."/>
            <person name="Pinto D."/>
            <person name="Vollmers J."/>
            <person name="Rivas-Marin E."/>
            <person name="Kohn T."/>
            <person name="Peeters S.H."/>
            <person name="Heuer A."/>
            <person name="Rast P."/>
            <person name="Oberbeckmann S."/>
            <person name="Bunk B."/>
            <person name="Jeske O."/>
            <person name="Meyerdierks A."/>
            <person name="Storesund J.E."/>
            <person name="Kallscheuer N."/>
            <person name="Luecker S."/>
            <person name="Lage O.M."/>
            <person name="Pohl T."/>
            <person name="Merkel B.J."/>
            <person name="Hornburger P."/>
            <person name="Mueller R.-W."/>
            <person name="Bruemmer F."/>
            <person name="Labrenz M."/>
            <person name="Spormann A.M."/>
            <person name="Op den Camp H."/>
            <person name="Overmann J."/>
            <person name="Amann R."/>
            <person name="Jetten M.S.M."/>
            <person name="Mascher T."/>
            <person name="Medema M.H."/>
            <person name="Devos D.P."/>
            <person name="Kaster A.-K."/>
            <person name="Ovreas L."/>
            <person name="Rohde M."/>
            <person name="Galperin M.Y."/>
            <person name="Jogler C."/>
        </authorList>
    </citation>
    <scope>NUCLEOTIDE SEQUENCE [LARGE SCALE GENOMIC DNA]</scope>
    <source>
        <strain evidence="2 3">Pan44</strain>
    </source>
</reference>
<dbReference type="InterPro" id="IPR050312">
    <property type="entry name" value="IolE/XylAMocC-like"/>
</dbReference>
<feature type="domain" description="Xylose isomerase-like TIM barrel" evidence="1">
    <location>
        <begin position="22"/>
        <end position="257"/>
    </location>
</feature>
<dbReference type="GO" id="GO:0016853">
    <property type="term" value="F:isomerase activity"/>
    <property type="evidence" value="ECO:0007669"/>
    <property type="project" value="UniProtKB-KW"/>
</dbReference>
<organism evidence="2 3">
    <name type="scientific">Caulifigura coniformis</name>
    <dbReference type="NCBI Taxonomy" id="2527983"/>
    <lineage>
        <taxon>Bacteria</taxon>
        <taxon>Pseudomonadati</taxon>
        <taxon>Planctomycetota</taxon>
        <taxon>Planctomycetia</taxon>
        <taxon>Planctomycetales</taxon>
        <taxon>Planctomycetaceae</taxon>
        <taxon>Caulifigura</taxon>
    </lineage>
</organism>
<evidence type="ECO:0000259" key="1">
    <source>
        <dbReference type="Pfam" id="PF01261"/>
    </source>
</evidence>
<keyword evidence="2" id="KW-0413">Isomerase</keyword>
<accession>A0A517SLE4</accession>
<dbReference type="AlphaFoldDB" id="A0A517SLE4"/>
<protein>
    <submittedName>
        <fullName evidence="2">Xylose isomerase-like TIM barrel</fullName>
    </submittedName>
</protein>
<dbReference type="InParanoid" id="A0A517SLE4"/>
<dbReference type="Pfam" id="PF01261">
    <property type="entry name" value="AP_endonuc_2"/>
    <property type="match status" value="1"/>
</dbReference>
<sequence length="263" mass="28258">MDTLQLAVATSGLGGSLRDSIAVAAQSGAGGVQFDLRSEVTADQFGETASLQLRHLLGEYSLQIASTTFPLRRPLYDPLEIDGRVHVVKEAIRLCARLKCRILTLRVGRIPDREDLENRARLQGALGDIARLGMKEGVTPAITTSGDAVSELLSLLEEVKDGPVGIDLDPAGCISGQLSPIAVLKSLHNSVQHIQARDAVRDLEAGSTEVALGRGETPWDELLATLADMRYGGWVTVRRTTGEQRRQDVLNAVRYLRTVAAGG</sequence>
<dbReference type="RefSeq" id="WP_145034345.1">
    <property type="nucleotide sequence ID" value="NZ_CP036271.1"/>
</dbReference>
<evidence type="ECO:0000313" key="2">
    <source>
        <dbReference type="EMBL" id="QDT56938.1"/>
    </source>
</evidence>
<dbReference type="KEGG" id="ccos:Pan44_50010"/>
<evidence type="ECO:0000313" key="3">
    <source>
        <dbReference type="Proteomes" id="UP000315700"/>
    </source>
</evidence>
<dbReference type="SUPFAM" id="SSF51658">
    <property type="entry name" value="Xylose isomerase-like"/>
    <property type="match status" value="1"/>
</dbReference>
<dbReference type="PANTHER" id="PTHR12110">
    <property type="entry name" value="HYDROXYPYRUVATE ISOMERASE"/>
    <property type="match status" value="1"/>
</dbReference>
<keyword evidence="3" id="KW-1185">Reference proteome</keyword>